<dbReference type="InParanoid" id="A0A2R6PD04"/>
<reference evidence="8" key="2">
    <citation type="journal article" date="2018" name="BMC Genomics">
        <title>A manually annotated Actinidia chinensis var. chinensis (kiwifruit) genome highlights the challenges associated with draft genomes and gene prediction in plants.</title>
        <authorList>
            <person name="Pilkington S.M."/>
            <person name="Crowhurst R."/>
            <person name="Hilario E."/>
            <person name="Nardozza S."/>
            <person name="Fraser L."/>
            <person name="Peng Y."/>
            <person name="Gunaseelan K."/>
            <person name="Simpson R."/>
            <person name="Tahir J."/>
            <person name="Deroles S.C."/>
            <person name="Templeton K."/>
            <person name="Luo Z."/>
            <person name="Davy M."/>
            <person name="Cheng C."/>
            <person name="McNeilage M."/>
            <person name="Scaglione D."/>
            <person name="Liu Y."/>
            <person name="Zhang Q."/>
            <person name="Datson P."/>
            <person name="De Silva N."/>
            <person name="Gardiner S.E."/>
            <person name="Bassett H."/>
            <person name="Chagne D."/>
            <person name="McCallum J."/>
            <person name="Dzierzon H."/>
            <person name="Deng C."/>
            <person name="Wang Y.Y."/>
            <person name="Barron L."/>
            <person name="Manako K."/>
            <person name="Bowen J."/>
            <person name="Foster T.M."/>
            <person name="Erridge Z.A."/>
            <person name="Tiffin H."/>
            <person name="Waite C.N."/>
            <person name="Davies K.M."/>
            <person name="Grierson E.P."/>
            <person name="Laing W.A."/>
            <person name="Kirk R."/>
            <person name="Chen X."/>
            <person name="Wood M."/>
            <person name="Montefiori M."/>
            <person name="Brummell D.A."/>
            <person name="Schwinn K.E."/>
            <person name="Catanach A."/>
            <person name="Fullerton C."/>
            <person name="Li D."/>
            <person name="Meiyalaghan S."/>
            <person name="Nieuwenhuizen N."/>
            <person name="Read N."/>
            <person name="Prakash R."/>
            <person name="Hunter D."/>
            <person name="Zhang H."/>
            <person name="McKenzie M."/>
            <person name="Knabel M."/>
            <person name="Harris A."/>
            <person name="Allan A.C."/>
            <person name="Gleave A."/>
            <person name="Chen A."/>
            <person name="Janssen B.J."/>
            <person name="Plunkett B."/>
            <person name="Ampomah-Dwamena C."/>
            <person name="Voogd C."/>
            <person name="Leif D."/>
            <person name="Lafferty D."/>
            <person name="Souleyre E.J.F."/>
            <person name="Varkonyi-Gasic E."/>
            <person name="Gambi F."/>
            <person name="Hanley J."/>
            <person name="Yao J.L."/>
            <person name="Cheung J."/>
            <person name="David K.M."/>
            <person name="Warren B."/>
            <person name="Marsh K."/>
            <person name="Snowden K.C."/>
            <person name="Lin-Wang K."/>
            <person name="Brian L."/>
            <person name="Martinez-Sanchez M."/>
            <person name="Wang M."/>
            <person name="Ileperuma N."/>
            <person name="Macnee N."/>
            <person name="Campin R."/>
            <person name="McAtee P."/>
            <person name="Drummond R.S.M."/>
            <person name="Espley R.V."/>
            <person name="Ireland H.S."/>
            <person name="Wu R."/>
            <person name="Atkinson R.G."/>
            <person name="Karunairetnam S."/>
            <person name="Bulley S."/>
            <person name="Chunkath S."/>
            <person name="Hanley Z."/>
            <person name="Storey R."/>
            <person name="Thrimawithana A.H."/>
            <person name="Thomson S."/>
            <person name="David C."/>
            <person name="Testolin R."/>
            <person name="Huang H."/>
            <person name="Hellens R.P."/>
            <person name="Schaffer R.J."/>
        </authorList>
    </citation>
    <scope>NUCLEOTIDE SEQUENCE [LARGE SCALE GENOMIC DNA]</scope>
    <source>
        <strain evidence="8">cv. Red5</strain>
    </source>
</reference>
<dbReference type="PANTHER" id="PTHR31194">
    <property type="entry name" value="SHN SHINE , DNA BINDING / TRANSCRIPTION FACTOR"/>
    <property type="match status" value="1"/>
</dbReference>
<dbReference type="GO" id="GO:0003677">
    <property type="term" value="F:DNA binding"/>
    <property type="evidence" value="ECO:0007669"/>
    <property type="project" value="UniProtKB-KW"/>
</dbReference>
<evidence type="ECO:0000256" key="4">
    <source>
        <dbReference type="ARBA" id="ARBA00023163"/>
    </source>
</evidence>
<dbReference type="Gramene" id="PSR89209">
    <property type="protein sequence ID" value="PSR89209"/>
    <property type="gene ID" value="CEY00_Acc29407"/>
</dbReference>
<dbReference type="OrthoDB" id="1276482at2759"/>
<comment type="caution">
    <text evidence="7">The sequence shown here is derived from an EMBL/GenBank/DDBJ whole genome shotgun (WGS) entry which is preliminary data.</text>
</comment>
<dbReference type="SUPFAM" id="SSF54171">
    <property type="entry name" value="DNA-binding domain"/>
    <property type="match status" value="1"/>
</dbReference>
<keyword evidence="2" id="KW-0805">Transcription regulation</keyword>
<protein>
    <submittedName>
        <fullName evidence="7">Ethylene-responsive transcription factor</fullName>
    </submittedName>
</protein>
<dbReference type="EMBL" id="NKQK01000026">
    <property type="protein sequence ID" value="PSR89209.1"/>
    <property type="molecule type" value="Genomic_DNA"/>
</dbReference>
<dbReference type="PRINTS" id="PR00367">
    <property type="entry name" value="ETHRSPELEMNT"/>
</dbReference>
<keyword evidence="5" id="KW-0539">Nucleus</keyword>
<organism evidence="7 8">
    <name type="scientific">Actinidia chinensis var. chinensis</name>
    <name type="common">Chinese soft-hair kiwi</name>
    <dbReference type="NCBI Taxonomy" id="1590841"/>
    <lineage>
        <taxon>Eukaryota</taxon>
        <taxon>Viridiplantae</taxon>
        <taxon>Streptophyta</taxon>
        <taxon>Embryophyta</taxon>
        <taxon>Tracheophyta</taxon>
        <taxon>Spermatophyta</taxon>
        <taxon>Magnoliopsida</taxon>
        <taxon>eudicotyledons</taxon>
        <taxon>Gunneridae</taxon>
        <taxon>Pentapetalae</taxon>
        <taxon>asterids</taxon>
        <taxon>Ericales</taxon>
        <taxon>Actinidiaceae</taxon>
        <taxon>Actinidia</taxon>
    </lineage>
</organism>
<dbReference type="CDD" id="cd00018">
    <property type="entry name" value="AP2"/>
    <property type="match status" value="1"/>
</dbReference>
<dbReference type="STRING" id="1590841.A0A2R6PD04"/>
<dbReference type="GO" id="GO:0005634">
    <property type="term" value="C:nucleus"/>
    <property type="evidence" value="ECO:0007669"/>
    <property type="project" value="UniProtKB-SubCell"/>
</dbReference>
<accession>A0A2R6PD04</accession>
<dbReference type="Proteomes" id="UP000241394">
    <property type="component" value="Chromosome LG26"/>
</dbReference>
<dbReference type="InterPro" id="IPR036955">
    <property type="entry name" value="AP2/ERF_dom_sf"/>
</dbReference>
<dbReference type="SMART" id="SM00380">
    <property type="entry name" value="AP2"/>
    <property type="match status" value="1"/>
</dbReference>
<keyword evidence="4" id="KW-0804">Transcription</keyword>
<dbReference type="GO" id="GO:0003700">
    <property type="term" value="F:DNA-binding transcription factor activity"/>
    <property type="evidence" value="ECO:0007669"/>
    <property type="project" value="InterPro"/>
</dbReference>
<dbReference type="AlphaFoldDB" id="A0A2R6PD04"/>
<keyword evidence="8" id="KW-1185">Reference proteome</keyword>
<evidence type="ECO:0000256" key="2">
    <source>
        <dbReference type="ARBA" id="ARBA00023015"/>
    </source>
</evidence>
<keyword evidence="3" id="KW-0238">DNA-binding</keyword>
<sequence length="327" mass="37625">MTNKRVKKENTGKEEDHVTSYRKVRIIYNDPYATDSSGNDDDESIYDYNNGFTRMKNGFTRVKQCVTEIVVPRLPCAGNYLRNCSNGGTVGTKKNCDRKRTQRSLSMYKGVRMRKWGSYAAEIRDPIQKRRLWLGTYKNAEEASKVYESKRLEFEKALLSVKNKNSNFNVEHPCALEDNSLYSPSSVLEVEDNSITSGKEDDGLVSIVEEEQLIARFLSDQFVLPPVFEDMNLLRINDLAQQQTLEFLGDSKHRRDFNLRFENNLSYDKNMGQFSDGLDDVTIDFSTCGENYDLPNFDFELDTEELAWVNEALNIGCPSTNLFQVFK</sequence>
<comment type="subcellular location">
    <subcellularLocation>
        <location evidence="1">Nucleus</location>
    </subcellularLocation>
</comment>
<dbReference type="Gene3D" id="3.30.730.10">
    <property type="entry name" value="AP2/ERF domain"/>
    <property type="match status" value="1"/>
</dbReference>
<reference evidence="7 8" key="1">
    <citation type="submission" date="2017-07" db="EMBL/GenBank/DDBJ databases">
        <title>An improved, manually edited Actinidia chinensis var. chinensis (kiwifruit) genome highlights the challenges associated with draft genomes and gene prediction in plants.</title>
        <authorList>
            <person name="Pilkington S."/>
            <person name="Crowhurst R."/>
            <person name="Hilario E."/>
            <person name="Nardozza S."/>
            <person name="Fraser L."/>
            <person name="Peng Y."/>
            <person name="Gunaseelan K."/>
            <person name="Simpson R."/>
            <person name="Tahir J."/>
            <person name="Deroles S."/>
            <person name="Templeton K."/>
            <person name="Luo Z."/>
            <person name="Davy M."/>
            <person name="Cheng C."/>
            <person name="Mcneilage M."/>
            <person name="Scaglione D."/>
            <person name="Liu Y."/>
            <person name="Zhang Q."/>
            <person name="Datson P."/>
            <person name="De Silva N."/>
            <person name="Gardiner S."/>
            <person name="Bassett H."/>
            <person name="Chagne D."/>
            <person name="Mccallum J."/>
            <person name="Dzierzon H."/>
            <person name="Deng C."/>
            <person name="Wang Y.-Y."/>
            <person name="Barron N."/>
            <person name="Manako K."/>
            <person name="Bowen J."/>
            <person name="Foster T."/>
            <person name="Erridge Z."/>
            <person name="Tiffin H."/>
            <person name="Waite C."/>
            <person name="Davies K."/>
            <person name="Grierson E."/>
            <person name="Laing W."/>
            <person name="Kirk R."/>
            <person name="Chen X."/>
            <person name="Wood M."/>
            <person name="Montefiori M."/>
            <person name="Brummell D."/>
            <person name="Schwinn K."/>
            <person name="Catanach A."/>
            <person name="Fullerton C."/>
            <person name="Li D."/>
            <person name="Meiyalaghan S."/>
            <person name="Nieuwenhuizen N."/>
            <person name="Read N."/>
            <person name="Prakash R."/>
            <person name="Hunter D."/>
            <person name="Zhang H."/>
            <person name="Mckenzie M."/>
            <person name="Knabel M."/>
            <person name="Harris A."/>
            <person name="Allan A."/>
            <person name="Chen A."/>
            <person name="Janssen B."/>
            <person name="Plunkett B."/>
            <person name="Dwamena C."/>
            <person name="Voogd C."/>
            <person name="Leif D."/>
            <person name="Lafferty D."/>
            <person name="Souleyre E."/>
            <person name="Varkonyi-Gasic E."/>
            <person name="Gambi F."/>
            <person name="Hanley J."/>
            <person name="Yao J.-L."/>
            <person name="Cheung J."/>
            <person name="David K."/>
            <person name="Warren B."/>
            <person name="Marsh K."/>
            <person name="Snowden K."/>
            <person name="Lin-Wang K."/>
            <person name="Brian L."/>
            <person name="Martinez-Sanchez M."/>
            <person name="Wang M."/>
            <person name="Ileperuma N."/>
            <person name="Macnee N."/>
            <person name="Campin R."/>
            <person name="Mcatee P."/>
            <person name="Drummond R."/>
            <person name="Espley R."/>
            <person name="Ireland H."/>
            <person name="Wu R."/>
            <person name="Atkinson R."/>
            <person name="Karunairetnam S."/>
            <person name="Bulley S."/>
            <person name="Chunkath S."/>
            <person name="Hanley Z."/>
            <person name="Storey R."/>
            <person name="Thrimawithana A."/>
            <person name="Thomson S."/>
            <person name="David C."/>
            <person name="Testolin R."/>
        </authorList>
    </citation>
    <scope>NUCLEOTIDE SEQUENCE [LARGE SCALE GENOMIC DNA]</scope>
    <source>
        <strain evidence="8">cv. Red5</strain>
        <tissue evidence="7">Young leaf</tissue>
    </source>
</reference>
<name>A0A2R6PD04_ACTCC</name>
<evidence type="ECO:0000256" key="3">
    <source>
        <dbReference type="ARBA" id="ARBA00023125"/>
    </source>
</evidence>
<feature type="domain" description="AP2/ERF" evidence="6">
    <location>
        <begin position="107"/>
        <end position="169"/>
    </location>
</feature>
<dbReference type="InterPro" id="IPR001471">
    <property type="entry name" value="AP2/ERF_dom"/>
</dbReference>
<evidence type="ECO:0000313" key="7">
    <source>
        <dbReference type="EMBL" id="PSR89209.1"/>
    </source>
</evidence>
<dbReference type="InterPro" id="IPR016177">
    <property type="entry name" value="DNA-bd_dom_sf"/>
</dbReference>
<evidence type="ECO:0000313" key="8">
    <source>
        <dbReference type="Proteomes" id="UP000241394"/>
    </source>
</evidence>
<gene>
    <name evidence="7" type="ORF">CEY00_Acc29407</name>
</gene>
<dbReference type="InterPro" id="IPR050913">
    <property type="entry name" value="AP2/ERF_ERF"/>
</dbReference>
<evidence type="ECO:0000259" key="6">
    <source>
        <dbReference type="PROSITE" id="PS51032"/>
    </source>
</evidence>
<evidence type="ECO:0000256" key="1">
    <source>
        <dbReference type="ARBA" id="ARBA00004123"/>
    </source>
</evidence>
<dbReference type="OMA" id="NGFTRMK"/>
<evidence type="ECO:0000256" key="5">
    <source>
        <dbReference type="ARBA" id="ARBA00023242"/>
    </source>
</evidence>
<proteinExistence type="predicted"/>
<dbReference type="PROSITE" id="PS51032">
    <property type="entry name" value="AP2_ERF"/>
    <property type="match status" value="1"/>
</dbReference>
<dbReference type="PANTHER" id="PTHR31194:SF187">
    <property type="entry name" value="ETHYLENE-RESPONSIVE TRANSCRIPTION FACTOR ERF118-LIKE"/>
    <property type="match status" value="1"/>
</dbReference>